<keyword evidence="1" id="KW-0732">Signal</keyword>
<dbReference type="EMBL" id="CP017147">
    <property type="protein sequence ID" value="AOO83797.1"/>
    <property type="molecule type" value="Genomic_DNA"/>
</dbReference>
<dbReference type="InterPro" id="IPR006597">
    <property type="entry name" value="Sel1-like"/>
</dbReference>
<protein>
    <recommendedName>
        <fullName evidence="4">Sel1 repeat protein</fullName>
    </recommendedName>
</protein>
<dbReference type="AlphaFoldDB" id="A0A1D7U8U9"/>
<dbReference type="InterPro" id="IPR050767">
    <property type="entry name" value="Sel1_AlgK"/>
</dbReference>
<name>A0A1D7U8U9_9HYPH</name>
<dbReference type="InterPro" id="IPR011990">
    <property type="entry name" value="TPR-like_helical_dom_sf"/>
</dbReference>
<dbReference type="PANTHER" id="PTHR11102">
    <property type="entry name" value="SEL-1-LIKE PROTEIN"/>
    <property type="match status" value="1"/>
</dbReference>
<dbReference type="Proteomes" id="UP000094969">
    <property type="component" value="Chromosome"/>
</dbReference>
<accession>A0A1D7U8U9</accession>
<dbReference type="Pfam" id="PF08238">
    <property type="entry name" value="Sel1"/>
    <property type="match status" value="6"/>
</dbReference>
<organism evidence="2 3">
    <name type="scientific">Bosea vaviloviae</name>
    <dbReference type="NCBI Taxonomy" id="1526658"/>
    <lineage>
        <taxon>Bacteria</taxon>
        <taxon>Pseudomonadati</taxon>
        <taxon>Pseudomonadota</taxon>
        <taxon>Alphaproteobacteria</taxon>
        <taxon>Hyphomicrobiales</taxon>
        <taxon>Boseaceae</taxon>
        <taxon>Bosea</taxon>
    </lineage>
</organism>
<dbReference type="SMART" id="SM00671">
    <property type="entry name" value="SEL1"/>
    <property type="match status" value="6"/>
</dbReference>
<dbReference type="STRING" id="1526658.BHK69_28130"/>
<dbReference type="PANTHER" id="PTHR11102:SF160">
    <property type="entry name" value="ERAD-ASSOCIATED E3 UBIQUITIN-PROTEIN LIGASE COMPONENT HRD3"/>
    <property type="match status" value="1"/>
</dbReference>
<reference evidence="2 3" key="1">
    <citation type="journal article" date="2015" name="Antonie Van Leeuwenhoek">
        <title>Bosea vaviloviae sp. nov., a new species of slow-growing rhizobia isolated from nodules of the relict species Vavilovia formosa (Stev.) Fed.</title>
        <authorList>
            <person name="Safronova V.I."/>
            <person name="Kuznetsova I.G."/>
            <person name="Sazanova A.L."/>
            <person name="Kimeklis A.K."/>
            <person name="Belimov A.A."/>
            <person name="Andronov E.E."/>
            <person name="Pinaev A.G."/>
            <person name="Chizhevskaya E.P."/>
            <person name="Pukhaev A.R."/>
            <person name="Popov K.P."/>
            <person name="Willems A."/>
            <person name="Tikhonovich I.A."/>
        </authorList>
    </citation>
    <scope>NUCLEOTIDE SEQUENCE [LARGE SCALE GENOMIC DNA]</scope>
    <source>
        <strain evidence="2 3">Vaf18</strain>
    </source>
</reference>
<dbReference type="SUPFAM" id="SSF81901">
    <property type="entry name" value="HCP-like"/>
    <property type="match status" value="2"/>
</dbReference>
<evidence type="ECO:0000313" key="3">
    <source>
        <dbReference type="Proteomes" id="UP000094969"/>
    </source>
</evidence>
<feature type="chain" id="PRO_5009100175" description="Sel1 repeat protein" evidence="1">
    <location>
        <begin position="24"/>
        <end position="311"/>
    </location>
</feature>
<dbReference type="Gene3D" id="1.25.40.10">
    <property type="entry name" value="Tetratricopeptide repeat domain"/>
    <property type="match status" value="2"/>
</dbReference>
<keyword evidence="3" id="KW-1185">Reference proteome</keyword>
<dbReference type="RefSeq" id="WP_069692991.1">
    <property type="nucleotide sequence ID" value="NZ_CP017147.1"/>
</dbReference>
<evidence type="ECO:0000313" key="2">
    <source>
        <dbReference type="EMBL" id="AOO83797.1"/>
    </source>
</evidence>
<proteinExistence type="predicted"/>
<sequence>MNRTCRGLVLAGLLLGTTAAAGAAEPDLAYGAYQAGHYRRALDEALKRVEADNNDAAAMTLLGEIYRLGLGVPESQRIATEWYDRAAARGDINAAYALASALLDERSGKRDPERAGTLLRKAAAAGHPAANYNLALALLATGKEEDDKRAVSCLEIAANAGIGDALMALGILAKQGRGLPQSEAKAAEWMAKASQAGNVPGEVEYAIMLFNGTGVAKDETAAAKLFLRAANQGNPIAQNRLARLYQSGRGIAPDSIEAAAWHLAARARGLDDAGLDQLFDRLSHEQQGRAAALAATRIEGAALTSPGQTSK</sequence>
<gene>
    <name evidence="2" type="ORF">BHK69_28130</name>
</gene>
<evidence type="ECO:0000256" key="1">
    <source>
        <dbReference type="SAM" id="SignalP"/>
    </source>
</evidence>
<dbReference type="OrthoDB" id="9816559at2"/>
<feature type="signal peptide" evidence="1">
    <location>
        <begin position="1"/>
        <end position="23"/>
    </location>
</feature>
<dbReference type="KEGG" id="bvv:BHK69_28130"/>
<evidence type="ECO:0008006" key="4">
    <source>
        <dbReference type="Google" id="ProtNLM"/>
    </source>
</evidence>